<organism evidence="7">
    <name type="scientific">Solanum chacoense</name>
    <name type="common">Chaco potato</name>
    <dbReference type="NCBI Taxonomy" id="4108"/>
    <lineage>
        <taxon>Eukaryota</taxon>
        <taxon>Viridiplantae</taxon>
        <taxon>Streptophyta</taxon>
        <taxon>Embryophyta</taxon>
        <taxon>Tracheophyta</taxon>
        <taxon>Spermatophyta</taxon>
        <taxon>Magnoliopsida</taxon>
        <taxon>eudicotyledons</taxon>
        <taxon>Gunneridae</taxon>
        <taxon>Pentapetalae</taxon>
        <taxon>asterids</taxon>
        <taxon>lamiids</taxon>
        <taxon>Solanales</taxon>
        <taxon>Solanaceae</taxon>
        <taxon>Solanoideae</taxon>
        <taxon>Solaneae</taxon>
        <taxon>Solanum</taxon>
    </lineage>
</organism>
<comment type="similarity">
    <text evidence="1">Belongs to the FLZ family.</text>
</comment>
<evidence type="ECO:0000259" key="6">
    <source>
        <dbReference type="PROSITE" id="PS51795"/>
    </source>
</evidence>
<accession>A0A0V0H7L1</accession>
<dbReference type="PANTHER" id="PTHR46057">
    <property type="entry name" value="FCS-LIKE ZINC FINGER 1-RELATED"/>
    <property type="match status" value="1"/>
</dbReference>
<keyword evidence="3" id="KW-0862">Zinc</keyword>
<evidence type="ECO:0000256" key="2">
    <source>
        <dbReference type="ARBA" id="ARBA00022723"/>
    </source>
</evidence>
<dbReference type="InterPro" id="IPR007650">
    <property type="entry name" value="Zf-FLZ_dom"/>
</dbReference>
<evidence type="ECO:0000256" key="3">
    <source>
        <dbReference type="ARBA" id="ARBA00022771"/>
    </source>
</evidence>
<proteinExistence type="inferred from homology"/>
<dbReference type="EMBL" id="GEDG01023944">
    <property type="protein sequence ID" value="JAP16348.1"/>
    <property type="molecule type" value="Transcribed_RNA"/>
</dbReference>
<dbReference type="InterPro" id="IPR013088">
    <property type="entry name" value="Znf_NHR/GATA"/>
</dbReference>
<dbReference type="PANTHER" id="PTHR46057:SF9">
    <property type="entry name" value="FCS-LIKE ZINC FINGER 1"/>
    <property type="match status" value="1"/>
</dbReference>
<dbReference type="Pfam" id="PF04570">
    <property type="entry name" value="zf-FLZ"/>
    <property type="match status" value="1"/>
</dbReference>
<feature type="region of interest" description="Disordered" evidence="5">
    <location>
        <begin position="68"/>
        <end position="99"/>
    </location>
</feature>
<evidence type="ECO:0000313" key="7">
    <source>
        <dbReference type="EMBL" id="JAP16348.1"/>
    </source>
</evidence>
<dbReference type="GO" id="GO:0008270">
    <property type="term" value="F:zinc ion binding"/>
    <property type="evidence" value="ECO:0007669"/>
    <property type="project" value="UniProtKB-KW"/>
</dbReference>
<evidence type="ECO:0000256" key="5">
    <source>
        <dbReference type="SAM" id="MobiDB-lite"/>
    </source>
</evidence>
<keyword evidence="2" id="KW-0479">Metal-binding</keyword>
<dbReference type="AlphaFoldDB" id="A0A0V0H7L1"/>
<protein>
    <submittedName>
        <fullName evidence="7">Putative ovule protein</fullName>
    </submittedName>
</protein>
<keyword evidence="3" id="KW-0863">Zinc-finger</keyword>
<dbReference type="GO" id="GO:0006355">
    <property type="term" value="P:regulation of DNA-templated transcription"/>
    <property type="evidence" value="ECO:0007669"/>
    <property type="project" value="InterPro"/>
</dbReference>
<feature type="domain" description="FLZ-type" evidence="6">
    <location>
        <begin position="17"/>
        <end position="61"/>
    </location>
</feature>
<evidence type="ECO:0000256" key="4">
    <source>
        <dbReference type="PROSITE-ProRule" id="PRU01131"/>
    </source>
</evidence>
<reference evidence="7" key="1">
    <citation type="submission" date="2015-12" db="EMBL/GenBank/DDBJ databases">
        <title>Gene expression during late stages of embryo sac development: a critical building block for successful pollen-pistil interactions.</title>
        <authorList>
            <person name="Liu Y."/>
            <person name="Joly V."/>
            <person name="Sabar M."/>
            <person name="Matton D.P."/>
        </authorList>
    </citation>
    <scope>NUCLEOTIDE SEQUENCE</scope>
</reference>
<dbReference type="PROSITE" id="PS51795">
    <property type="entry name" value="ZF_FLZ"/>
    <property type="match status" value="1"/>
</dbReference>
<name>A0A0V0H7L1_SOLCH</name>
<sequence>MNAALYYTGCEENYQPHFLDTCSLCQRTLAHNHDIFMYRGDTPFCSQECRQEQIEMDEANERKWKIAAAKRSSRTKTETPTTKETDANKAVRNGTVAVA</sequence>
<evidence type="ECO:0000256" key="1">
    <source>
        <dbReference type="ARBA" id="ARBA00009374"/>
    </source>
</evidence>
<dbReference type="InterPro" id="IPR044533">
    <property type="entry name" value="FLZ1/2/3"/>
</dbReference>
<dbReference type="Gene3D" id="3.30.50.10">
    <property type="entry name" value="Erythroid Transcription Factor GATA-1, subunit A"/>
    <property type="match status" value="1"/>
</dbReference>
<feature type="compositionally biased region" description="Basic and acidic residues" evidence="5">
    <location>
        <begin position="75"/>
        <end position="89"/>
    </location>
</feature>
<feature type="zinc finger region" description="FLZ-type" evidence="4">
    <location>
        <begin position="17"/>
        <end position="61"/>
    </location>
</feature>